<evidence type="ECO:0000256" key="1">
    <source>
        <dbReference type="SAM" id="MobiDB-lite"/>
    </source>
</evidence>
<reference evidence="3" key="1">
    <citation type="submission" date="2023-10" db="EMBL/GenBank/DDBJ databases">
        <authorList>
            <person name="Chen Y."/>
            <person name="Shah S."/>
            <person name="Dougan E. K."/>
            <person name="Thang M."/>
            <person name="Chan C."/>
        </authorList>
    </citation>
    <scope>NUCLEOTIDE SEQUENCE [LARGE SCALE GENOMIC DNA]</scope>
</reference>
<evidence type="ECO:0000313" key="3">
    <source>
        <dbReference type="EMBL" id="CAK0879122.1"/>
    </source>
</evidence>
<keyword evidence="2" id="KW-0812">Transmembrane</keyword>
<feature type="non-terminal residue" evidence="3">
    <location>
        <position position="817"/>
    </location>
</feature>
<name>A0ABN9W3C7_9DINO</name>
<sequence length="817" mass="91241">MVGTVDFVPADGTDPAPEQPRRPTAGAGILGHLVKPPGEDPFPGWPNHLLGGHLQGGAWFGLMMFGGARWKGFPHWLQYLLVFFYLLSALVALDLPILLAYALAPLSRGKGPLRGNEHPRPLKDSRPVRGGPASGGTTPNKFFQDWIRARGRHSSRRPHELLAIIEEGMVRMQRKPGSTLPATRKGGQVYLYGAALHCADPPLRQRLENARERAVYLAREWEAEIPPAIVAVSYHYTGVEEGLVLSLEEALPYQGFLLALACLLGRALGGAHRLLCSMSRAIGLDLPGAWCCRERRTAAGAGRPRDRQLESESEGPTIGTCGGDRLGWRQPGSTLGTLGLRAPCPEPPDEVFTLLLVEDEPQSDITGWERLSGRVLAPLCARHKRMYRLARQHLLCAFAGSPPCDEIGTLQGLPASSKEVVLLLNSRELDRWRHRSARRMDEEPGASRDPSGEPSAVVWLLEARLSAIQDGVGVEAALEAAQDYYGEDPDTCQALVTPCAEELEATALRNPASLEREEQAALDNLLRHVREKRLLQKRTRRGRGEGQAGMLTDPNTRLLVQHLNLSERMEADDSKNVEGPLGYLKKTECRLAVYTARGFNAFYVALCPGLVGRELCDAARRGGDGRWMIMHEGGCPILVLNRIAYAIAGGFWGGRDLERMAKWSLGASDFPRTTREEFERFIPHSDPTHMEKRPAWTKILAVWTDQAHRSITTFCLFYGQDHERERRDALRRLVQLNLDDPNQWTEGDLFAIWEELHWDWWDGIRLIAQRAFHDLRNQNPTEEEFRLHLLEGPGGQPRFQMPLSFQLDHPNGFFRAQ</sequence>
<proteinExistence type="predicted"/>
<feature type="transmembrane region" description="Helical" evidence="2">
    <location>
        <begin position="49"/>
        <end position="68"/>
    </location>
</feature>
<accession>A0ABN9W3C7</accession>
<dbReference type="EMBL" id="CAUYUJ010017922">
    <property type="protein sequence ID" value="CAK0879122.1"/>
    <property type="molecule type" value="Genomic_DNA"/>
</dbReference>
<evidence type="ECO:0000256" key="2">
    <source>
        <dbReference type="SAM" id="Phobius"/>
    </source>
</evidence>
<feature type="region of interest" description="Disordered" evidence="1">
    <location>
        <begin position="110"/>
        <end position="141"/>
    </location>
</feature>
<keyword evidence="4" id="KW-1185">Reference proteome</keyword>
<feature type="transmembrane region" description="Helical" evidence="2">
    <location>
        <begin position="80"/>
        <end position="104"/>
    </location>
</feature>
<keyword evidence="2" id="KW-1133">Transmembrane helix</keyword>
<comment type="caution">
    <text evidence="3">The sequence shown here is derived from an EMBL/GenBank/DDBJ whole genome shotgun (WGS) entry which is preliminary data.</text>
</comment>
<keyword evidence="2" id="KW-0472">Membrane</keyword>
<feature type="region of interest" description="Disordered" evidence="1">
    <location>
        <begin position="10"/>
        <end position="29"/>
    </location>
</feature>
<organism evidence="3 4">
    <name type="scientific">Prorocentrum cordatum</name>
    <dbReference type="NCBI Taxonomy" id="2364126"/>
    <lineage>
        <taxon>Eukaryota</taxon>
        <taxon>Sar</taxon>
        <taxon>Alveolata</taxon>
        <taxon>Dinophyceae</taxon>
        <taxon>Prorocentrales</taxon>
        <taxon>Prorocentraceae</taxon>
        <taxon>Prorocentrum</taxon>
    </lineage>
</organism>
<protein>
    <submittedName>
        <fullName evidence="3">Uncharacterized protein</fullName>
    </submittedName>
</protein>
<evidence type="ECO:0000313" key="4">
    <source>
        <dbReference type="Proteomes" id="UP001189429"/>
    </source>
</evidence>
<dbReference type="Proteomes" id="UP001189429">
    <property type="component" value="Unassembled WGS sequence"/>
</dbReference>
<feature type="compositionally biased region" description="Basic and acidic residues" evidence="1">
    <location>
        <begin position="115"/>
        <end position="127"/>
    </location>
</feature>
<feature type="region of interest" description="Disordered" evidence="1">
    <location>
        <begin position="302"/>
        <end position="329"/>
    </location>
</feature>
<gene>
    <name evidence="3" type="ORF">PCOR1329_LOCUS62646</name>
</gene>